<comment type="caution">
    <text evidence="2">The sequence shown here is derived from an EMBL/GenBank/DDBJ whole genome shotgun (WGS) entry which is preliminary data.</text>
</comment>
<feature type="region of interest" description="Disordered" evidence="1">
    <location>
        <begin position="79"/>
        <end position="145"/>
    </location>
</feature>
<evidence type="ECO:0000256" key="1">
    <source>
        <dbReference type="SAM" id="MobiDB-lite"/>
    </source>
</evidence>
<keyword evidence="3" id="KW-1185">Reference proteome</keyword>
<organism evidence="2 3">
    <name type="scientific">Pleuronectes platessa</name>
    <name type="common">European plaice</name>
    <dbReference type="NCBI Taxonomy" id="8262"/>
    <lineage>
        <taxon>Eukaryota</taxon>
        <taxon>Metazoa</taxon>
        <taxon>Chordata</taxon>
        <taxon>Craniata</taxon>
        <taxon>Vertebrata</taxon>
        <taxon>Euteleostomi</taxon>
        <taxon>Actinopterygii</taxon>
        <taxon>Neopterygii</taxon>
        <taxon>Teleostei</taxon>
        <taxon>Neoteleostei</taxon>
        <taxon>Acanthomorphata</taxon>
        <taxon>Carangaria</taxon>
        <taxon>Pleuronectiformes</taxon>
        <taxon>Pleuronectoidei</taxon>
        <taxon>Pleuronectidae</taxon>
        <taxon>Pleuronectes</taxon>
    </lineage>
</organism>
<accession>A0A9N7UZR0</accession>
<protein>
    <submittedName>
        <fullName evidence="2">Uncharacterized protein</fullName>
    </submittedName>
</protein>
<proteinExistence type="predicted"/>
<gene>
    <name evidence="2" type="ORF">PLEPLA_LOCUS30409</name>
</gene>
<feature type="non-terminal residue" evidence="2">
    <location>
        <position position="169"/>
    </location>
</feature>
<sequence length="169" mass="18321">MKLVKDILMLTSLKLPISTMLLMRTSGAAVLHLSSFAALASSLLPPPLHRPLLPLLPLPSLDPSLVLLDGPEEEEMNLCSRQAGPAPPGSCARGRSAAADWGVELRTWTEAPRSGERREEQPPGSSRAEEGDPPPLLGKRPARHSCRRRFDSRGLLVDTLRCAVLPSLR</sequence>
<evidence type="ECO:0000313" key="2">
    <source>
        <dbReference type="EMBL" id="CAB1442691.1"/>
    </source>
</evidence>
<dbReference type="AlphaFoldDB" id="A0A9N7UZR0"/>
<name>A0A9N7UZR0_PLEPL</name>
<dbReference type="Proteomes" id="UP001153269">
    <property type="component" value="Unassembled WGS sequence"/>
</dbReference>
<evidence type="ECO:0000313" key="3">
    <source>
        <dbReference type="Proteomes" id="UP001153269"/>
    </source>
</evidence>
<dbReference type="EMBL" id="CADEAL010002900">
    <property type="protein sequence ID" value="CAB1442691.1"/>
    <property type="molecule type" value="Genomic_DNA"/>
</dbReference>
<reference evidence="2" key="1">
    <citation type="submission" date="2020-03" db="EMBL/GenBank/DDBJ databases">
        <authorList>
            <person name="Weist P."/>
        </authorList>
    </citation>
    <scope>NUCLEOTIDE SEQUENCE</scope>
</reference>